<proteinExistence type="predicted"/>
<dbReference type="InterPro" id="IPR009057">
    <property type="entry name" value="Homeodomain-like_sf"/>
</dbReference>
<comment type="caution">
    <text evidence="4">The sequence shown here is derived from an EMBL/GenBank/DDBJ whole genome shotgun (WGS) entry which is preliminary data.</text>
</comment>
<dbReference type="PANTHER" id="PTHR30328:SF54">
    <property type="entry name" value="HTH-TYPE TRANSCRIPTIONAL REPRESSOR SCO4008"/>
    <property type="match status" value="1"/>
</dbReference>
<gene>
    <name evidence="4" type="ORF">C7389_111107</name>
</gene>
<evidence type="ECO:0000313" key="4">
    <source>
        <dbReference type="EMBL" id="TDN49628.1"/>
    </source>
</evidence>
<feature type="DNA-binding region" description="H-T-H motif" evidence="2">
    <location>
        <begin position="41"/>
        <end position="60"/>
    </location>
</feature>
<reference evidence="4 5" key="1">
    <citation type="submission" date="2019-03" db="EMBL/GenBank/DDBJ databases">
        <title>Genomic Encyclopedia of Type Strains, Phase IV (KMG-IV): sequencing the most valuable type-strain genomes for metagenomic binning, comparative biology and taxonomic classification.</title>
        <authorList>
            <person name="Goeker M."/>
        </authorList>
    </citation>
    <scope>NUCLEOTIDE SEQUENCE [LARGE SCALE GENOMIC DNA]</scope>
    <source>
        <strain evidence="4 5">DSM 12121</strain>
    </source>
</reference>
<keyword evidence="1 2" id="KW-0238">DNA-binding</keyword>
<name>A0A4R6DYV5_9RHOO</name>
<dbReference type="SUPFAM" id="SSF46689">
    <property type="entry name" value="Homeodomain-like"/>
    <property type="match status" value="1"/>
</dbReference>
<evidence type="ECO:0000259" key="3">
    <source>
        <dbReference type="PROSITE" id="PS50977"/>
    </source>
</evidence>
<evidence type="ECO:0000256" key="2">
    <source>
        <dbReference type="PROSITE-ProRule" id="PRU00335"/>
    </source>
</evidence>
<dbReference type="InterPro" id="IPR001647">
    <property type="entry name" value="HTH_TetR"/>
</dbReference>
<dbReference type="Pfam" id="PF00440">
    <property type="entry name" value="TetR_N"/>
    <property type="match status" value="1"/>
</dbReference>
<dbReference type="PRINTS" id="PR00455">
    <property type="entry name" value="HTHTETR"/>
</dbReference>
<dbReference type="Proteomes" id="UP000295129">
    <property type="component" value="Unassembled WGS sequence"/>
</dbReference>
<dbReference type="AlphaFoldDB" id="A0A4R6DYV5"/>
<feature type="domain" description="HTH tetR-type" evidence="3">
    <location>
        <begin position="18"/>
        <end position="78"/>
    </location>
</feature>
<dbReference type="GO" id="GO:0003677">
    <property type="term" value="F:DNA binding"/>
    <property type="evidence" value="ECO:0007669"/>
    <property type="project" value="UniProtKB-UniRule"/>
</dbReference>
<dbReference type="EMBL" id="SNVV01000011">
    <property type="protein sequence ID" value="TDN49628.1"/>
    <property type="molecule type" value="Genomic_DNA"/>
</dbReference>
<sequence>MKVEKAAAGAEAKGRVRRRQEAAILKAAEQVFAGAGYRGATMAAIADRAGLPKANLHYYFGTKAEVYRAVLGNILALWLAETDRIRPEAEPREALAGYVAAKMQLTAARPDASRVFANELLHGAVEIGAFLRQELRAHVADKARVIDGWIAAGRMAPVDSTHLFFSIWALTQTYADFAPQVCAVLGRKRLDRAALDRAGSHVANLVLRGCGLPAD</sequence>
<keyword evidence="5" id="KW-1185">Reference proteome</keyword>
<evidence type="ECO:0000256" key="1">
    <source>
        <dbReference type="ARBA" id="ARBA00023125"/>
    </source>
</evidence>
<dbReference type="GO" id="GO:0045892">
    <property type="term" value="P:negative regulation of DNA-templated transcription"/>
    <property type="evidence" value="ECO:0007669"/>
    <property type="project" value="InterPro"/>
</dbReference>
<protein>
    <submittedName>
        <fullName evidence="4">TetR family transcriptional regulator</fullName>
    </submittedName>
</protein>
<dbReference type="RefSeq" id="WP_133592430.1">
    <property type="nucleotide sequence ID" value="NZ_SNVV01000011.1"/>
</dbReference>
<evidence type="ECO:0000313" key="5">
    <source>
        <dbReference type="Proteomes" id="UP000295129"/>
    </source>
</evidence>
<organism evidence="4 5">
    <name type="scientific">Azoarcus indigens</name>
    <dbReference type="NCBI Taxonomy" id="29545"/>
    <lineage>
        <taxon>Bacteria</taxon>
        <taxon>Pseudomonadati</taxon>
        <taxon>Pseudomonadota</taxon>
        <taxon>Betaproteobacteria</taxon>
        <taxon>Rhodocyclales</taxon>
        <taxon>Zoogloeaceae</taxon>
        <taxon>Azoarcus</taxon>
    </lineage>
</organism>
<dbReference type="Gene3D" id="1.10.357.10">
    <property type="entry name" value="Tetracycline Repressor, domain 2"/>
    <property type="match status" value="1"/>
</dbReference>
<dbReference type="Pfam" id="PF08362">
    <property type="entry name" value="TetR_C_3"/>
    <property type="match status" value="1"/>
</dbReference>
<dbReference type="InterPro" id="IPR013573">
    <property type="entry name" value="Tscrpt_reg_YcdC_C"/>
</dbReference>
<dbReference type="InterPro" id="IPR050109">
    <property type="entry name" value="HTH-type_TetR-like_transc_reg"/>
</dbReference>
<dbReference type="Gene3D" id="1.10.10.60">
    <property type="entry name" value="Homeodomain-like"/>
    <property type="match status" value="1"/>
</dbReference>
<dbReference type="SUPFAM" id="SSF48498">
    <property type="entry name" value="Tetracyclin repressor-like, C-terminal domain"/>
    <property type="match status" value="1"/>
</dbReference>
<dbReference type="PROSITE" id="PS50977">
    <property type="entry name" value="HTH_TETR_2"/>
    <property type="match status" value="1"/>
</dbReference>
<accession>A0A4R6DYV5</accession>
<dbReference type="OrthoDB" id="6860332at2"/>
<dbReference type="PANTHER" id="PTHR30328">
    <property type="entry name" value="TRANSCRIPTIONAL REPRESSOR"/>
    <property type="match status" value="1"/>
</dbReference>
<dbReference type="InterPro" id="IPR036271">
    <property type="entry name" value="Tet_transcr_reg_TetR-rel_C_sf"/>
</dbReference>